<keyword evidence="12" id="KW-1185">Reference proteome</keyword>
<name>A0A4V0Z3U3_9BURK</name>
<dbReference type="PROSITE" id="PS52016">
    <property type="entry name" value="TONB_DEPENDENT_REC_3"/>
    <property type="match status" value="1"/>
</dbReference>
<dbReference type="InterPro" id="IPR039426">
    <property type="entry name" value="TonB-dep_rcpt-like"/>
</dbReference>
<sequence length="226" mass="24141">MKLLPLSAGIAAAFVLASASAETPRVFILGEIGTATLPHAPSQVGDSISADEICRHDRVNAGEAIDLLSGVSLSKQGQRNELMLWVRGFNLRQVPVYVDGIPVYVLYDGYADMGRFTTFDLARIDVAKGYSSALYGANTLGGATNLVSRRPVLAFEDDADAGLTRGRGGHGNGESAYLNAGSNQGSWYVQGSLSYTTQDSYRLGRSFVPAKSTADEKIWWLCAIPT</sequence>
<keyword evidence="7 8" id="KW-0998">Cell outer membrane</keyword>
<keyword evidence="6 8" id="KW-0472">Membrane</keyword>
<dbReference type="RefSeq" id="WP_130187760.1">
    <property type="nucleotide sequence ID" value="NZ_CP035913.1"/>
</dbReference>
<dbReference type="GO" id="GO:0044718">
    <property type="term" value="P:siderophore transmembrane transport"/>
    <property type="evidence" value="ECO:0007669"/>
    <property type="project" value="TreeGrafter"/>
</dbReference>
<protein>
    <recommendedName>
        <fullName evidence="10">TonB-dependent receptor plug domain-containing protein</fullName>
    </recommendedName>
</protein>
<dbReference type="Pfam" id="PF07715">
    <property type="entry name" value="Plug"/>
    <property type="match status" value="1"/>
</dbReference>
<evidence type="ECO:0000256" key="6">
    <source>
        <dbReference type="ARBA" id="ARBA00023136"/>
    </source>
</evidence>
<keyword evidence="2 8" id="KW-0813">Transport</keyword>
<evidence type="ECO:0000313" key="11">
    <source>
        <dbReference type="EMBL" id="QBE64643.1"/>
    </source>
</evidence>
<comment type="subcellular location">
    <subcellularLocation>
        <location evidence="1 8">Cell outer membrane</location>
        <topology evidence="1 8">Multi-pass membrane protein</topology>
    </subcellularLocation>
</comment>
<dbReference type="AlphaFoldDB" id="A0A4V0Z3U3"/>
<dbReference type="GO" id="GO:0015344">
    <property type="term" value="F:siderophore uptake transmembrane transporter activity"/>
    <property type="evidence" value="ECO:0007669"/>
    <property type="project" value="TreeGrafter"/>
</dbReference>
<dbReference type="Proteomes" id="UP000290637">
    <property type="component" value="Chromosome"/>
</dbReference>
<evidence type="ECO:0000256" key="4">
    <source>
        <dbReference type="ARBA" id="ARBA00022692"/>
    </source>
</evidence>
<keyword evidence="5 9" id="KW-0732">Signal</keyword>
<reference evidence="11 12" key="1">
    <citation type="submission" date="2019-02" db="EMBL/GenBank/DDBJ databases">
        <title>Draft Genome Sequences of Six Type Strains of the Genus Massilia.</title>
        <authorList>
            <person name="Miess H."/>
            <person name="Frediansyhah A."/>
            <person name="Gross H."/>
        </authorList>
    </citation>
    <scope>NUCLEOTIDE SEQUENCE [LARGE SCALE GENOMIC DNA]</scope>
    <source>
        <strain evidence="11 12">DSM 17473</strain>
    </source>
</reference>
<evidence type="ECO:0000259" key="10">
    <source>
        <dbReference type="Pfam" id="PF07715"/>
    </source>
</evidence>
<evidence type="ECO:0000256" key="1">
    <source>
        <dbReference type="ARBA" id="ARBA00004571"/>
    </source>
</evidence>
<evidence type="ECO:0000313" key="12">
    <source>
        <dbReference type="Proteomes" id="UP000290637"/>
    </source>
</evidence>
<evidence type="ECO:0000256" key="9">
    <source>
        <dbReference type="SAM" id="SignalP"/>
    </source>
</evidence>
<evidence type="ECO:0000256" key="5">
    <source>
        <dbReference type="ARBA" id="ARBA00022729"/>
    </source>
</evidence>
<gene>
    <name evidence="11" type="ORF">EWM63_17965</name>
</gene>
<evidence type="ECO:0000256" key="7">
    <source>
        <dbReference type="ARBA" id="ARBA00023237"/>
    </source>
</evidence>
<dbReference type="GO" id="GO:0009279">
    <property type="term" value="C:cell outer membrane"/>
    <property type="evidence" value="ECO:0007669"/>
    <property type="project" value="UniProtKB-SubCell"/>
</dbReference>
<dbReference type="PANTHER" id="PTHR30069">
    <property type="entry name" value="TONB-DEPENDENT OUTER MEMBRANE RECEPTOR"/>
    <property type="match status" value="1"/>
</dbReference>
<dbReference type="OrthoDB" id="98353at2"/>
<keyword evidence="4 8" id="KW-0812">Transmembrane</keyword>
<feature type="signal peptide" evidence="9">
    <location>
        <begin position="1"/>
        <end position="21"/>
    </location>
</feature>
<dbReference type="Gene3D" id="2.40.170.20">
    <property type="entry name" value="TonB-dependent receptor, beta-barrel domain"/>
    <property type="match status" value="1"/>
</dbReference>
<accession>A0A4V0Z3U3</accession>
<dbReference type="KEGG" id="plue:EWM63_17965"/>
<evidence type="ECO:0000256" key="3">
    <source>
        <dbReference type="ARBA" id="ARBA00022452"/>
    </source>
</evidence>
<dbReference type="InterPro" id="IPR012910">
    <property type="entry name" value="Plug_dom"/>
</dbReference>
<evidence type="ECO:0000256" key="8">
    <source>
        <dbReference type="PROSITE-ProRule" id="PRU01360"/>
    </source>
</evidence>
<dbReference type="PANTHER" id="PTHR30069:SF29">
    <property type="entry name" value="HEMOGLOBIN AND HEMOGLOBIN-HAPTOGLOBIN-BINDING PROTEIN 1-RELATED"/>
    <property type="match status" value="1"/>
</dbReference>
<evidence type="ECO:0000256" key="2">
    <source>
        <dbReference type="ARBA" id="ARBA00022448"/>
    </source>
</evidence>
<keyword evidence="3 8" id="KW-1134">Transmembrane beta strand</keyword>
<feature type="chain" id="PRO_5020490107" description="TonB-dependent receptor plug domain-containing protein" evidence="9">
    <location>
        <begin position="22"/>
        <end position="226"/>
    </location>
</feature>
<dbReference type="SUPFAM" id="SSF56935">
    <property type="entry name" value="Porins"/>
    <property type="match status" value="1"/>
</dbReference>
<dbReference type="InterPro" id="IPR036942">
    <property type="entry name" value="Beta-barrel_TonB_sf"/>
</dbReference>
<organism evidence="11 12">
    <name type="scientific">Pseudoduganella lutea</name>
    <dbReference type="NCBI Taxonomy" id="321985"/>
    <lineage>
        <taxon>Bacteria</taxon>
        <taxon>Pseudomonadati</taxon>
        <taxon>Pseudomonadota</taxon>
        <taxon>Betaproteobacteria</taxon>
        <taxon>Burkholderiales</taxon>
        <taxon>Oxalobacteraceae</taxon>
        <taxon>Telluria group</taxon>
        <taxon>Pseudoduganella</taxon>
    </lineage>
</organism>
<feature type="domain" description="TonB-dependent receptor plug" evidence="10">
    <location>
        <begin position="46"/>
        <end position="143"/>
    </location>
</feature>
<proteinExistence type="inferred from homology"/>
<comment type="similarity">
    <text evidence="8">Belongs to the TonB-dependent receptor family.</text>
</comment>
<dbReference type="EMBL" id="CP035913">
    <property type="protein sequence ID" value="QBE64643.1"/>
    <property type="molecule type" value="Genomic_DNA"/>
</dbReference>